<evidence type="ECO:0000256" key="6">
    <source>
        <dbReference type="ARBA" id="ARBA00022737"/>
    </source>
</evidence>
<evidence type="ECO:0000313" key="18">
    <source>
        <dbReference type="EMBL" id="RZC64769.1"/>
    </source>
</evidence>
<feature type="domain" description="Gnk2-homologous" evidence="17">
    <location>
        <begin position="147"/>
        <end position="262"/>
    </location>
</feature>
<dbReference type="InterPro" id="IPR008271">
    <property type="entry name" value="Ser/Thr_kinase_AS"/>
</dbReference>
<name>A0A4Y7JYH9_PAPSO</name>
<dbReference type="InterPro" id="IPR017441">
    <property type="entry name" value="Protein_kinase_ATP_BS"/>
</dbReference>
<organism evidence="18 19">
    <name type="scientific">Papaver somniferum</name>
    <name type="common">Opium poppy</name>
    <dbReference type="NCBI Taxonomy" id="3469"/>
    <lineage>
        <taxon>Eukaryota</taxon>
        <taxon>Viridiplantae</taxon>
        <taxon>Streptophyta</taxon>
        <taxon>Embryophyta</taxon>
        <taxon>Tracheophyta</taxon>
        <taxon>Spermatophyta</taxon>
        <taxon>Magnoliopsida</taxon>
        <taxon>Ranunculales</taxon>
        <taxon>Papaveraceae</taxon>
        <taxon>Papaveroideae</taxon>
        <taxon>Papaver</taxon>
    </lineage>
</organism>
<evidence type="ECO:0008006" key="20">
    <source>
        <dbReference type="Google" id="ProtNLM"/>
    </source>
</evidence>
<dbReference type="PROSITE" id="PS00107">
    <property type="entry name" value="PROTEIN_KINASE_ATP"/>
    <property type="match status" value="1"/>
</dbReference>
<protein>
    <recommendedName>
        <fullName evidence="20">Protein kinase domain-containing protein</fullName>
    </recommendedName>
</protein>
<dbReference type="PROSITE" id="PS51473">
    <property type="entry name" value="GNK2"/>
    <property type="match status" value="2"/>
</dbReference>
<evidence type="ECO:0000256" key="10">
    <source>
        <dbReference type="ARBA" id="ARBA00022989"/>
    </source>
</evidence>
<accession>A0A4Y7JYH9</accession>
<evidence type="ECO:0000256" key="9">
    <source>
        <dbReference type="ARBA" id="ARBA00022840"/>
    </source>
</evidence>
<dbReference type="GO" id="GO:0006950">
    <property type="term" value="P:response to stress"/>
    <property type="evidence" value="ECO:0007669"/>
    <property type="project" value="UniProtKB-ARBA"/>
</dbReference>
<dbReference type="GO" id="GO:0005524">
    <property type="term" value="F:ATP binding"/>
    <property type="evidence" value="ECO:0007669"/>
    <property type="project" value="UniProtKB-UniRule"/>
</dbReference>
<evidence type="ECO:0000256" key="1">
    <source>
        <dbReference type="ARBA" id="ARBA00004167"/>
    </source>
</evidence>
<feature type="chain" id="PRO_5021379254" description="Protein kinase domain-containing protein" evidence="15">
    <location>
        <begin position="27"/>
        <end position="669"/>
    </location>
</feature>
<keyword evidence="10 14" id="KW-1133">Transmembrane helix</keyword>
<gene>
    <name evidence="18" type="ORF">C5167_008449</name>
</gene>
<dbReference type="PANTHER" id="PTHR27002:SF980">
    <property type="entry name" value="CYSTEINE-RICH RECEPTOR-LIKE PROTEIN KINASE 10 ISOFORM X1"/>
    <property type="match status" value="1"/>
</dbReference>
<keyword evidence="11 14" id="KW-0472">Membrane</keyword>
<keyword evidence="5 15" id="KW-0732">Signal</keyword>
<dbReference type="OMA" id="HPAYINV"/>
<feature type="domain" description="Protein kinase" evidence="16">
    <location>
        <begin position="353"/>
        <end position="628"/>
    </location>
</feature>
<evidence type="ECO:0000256" key="13">
    <source>
        <dbReference type="PROSITE-ProRule" id="PRU10141"/>
    </source>
</evidence>
<keyword evidence="9 13" id="KW-0067">ATP-binding</keyword>
<dbReference type="FunFam" id="3.30.200.20:FF:000142">
    <property type="entry name" value="Cysteine-rich receptor-like protein kinase 10"/>
    <property type="match status" value="1"/>
</dbReference>
<reference evidence="18 19" key="1">
    <citation type="journal article" date="2018" name="Science">
        <title>The opium poppy genome and morphinan production.</title>
        <authorList>
            <person name="Guo L."/>
            <person name="Winzer T."/>
            <person name="Yang X."/>
            <person name="Li Y."/>
            <person name="Ning Z."/>
            <person name="He Z."/>
            <person name="Teodor R."/>
            <person name="Lu Y."/>
            <person name="Bowser T.A."/>
            <person name="Graham I.A."/>
            <person name="Ye K."/>
        </authorList>
    </citation>
    <scope>NUCLEOTIDE SEQUENCE [LARGE SCALE GENOMIC DNA]</scope>
    <source>
        <strain evidence="19">cv. HN1</strain>
        <tissue evidence="18">Leaves</tissue>
    </source>
</reference>
<evidence type="ECO:0000256" key="5">
    <source>
        <dbReference type="ARBA" id="ARBA00022729"/>
    </source>
</evidence>
<evidence type="ECO:0000256" key="4">
    <source>
        <dbReference type="ARBA" id="ARBA00022692"/>
    </source>
</evidence>
<dbReference type="InterPro" id="IPR038408">
    <property type="entry name" value="GNK2_sf"/>
</dbReference>
<evidence type="ECO:0000256" key="8">
    <source>
        <dbReference type="ARBA" id="ARBA00022777"/>
    </source>
</evidence>
<dbReference type="GO" id="GO:0005886">
    <property type="term" value="C:plasma membrane"/>
    <property type="evidence" value="ECO:0007669"/>
    <property type="project" value="TreeGrafter"/>
</dbReference>
<dbReference type="PANTHER" id="PTHR27002">
    <property type="entry name" value="RECEPTOR-LIKE SERINE/THREONINE-PROTEIN KINASE SD1-8"/>
    <property type="match status" value="1"/>
</dbReference>
<dbReference type="CDD" id="cd14066">
    <property type="entry name" value="STKc_IRAK"/>
    <property type="match status" value="1"/>
</dbReference>
<proteinExistence type="predicted"/>
<comment type="subcellular location">
    <subcellularLocation>
        <location evidence="1">Membrane</location>
        <topology evidence="1">Single-pass membrane protein</topology>
    </subcellularLocation>
</comment>
<dbReference type="STRING" id="3469.A0A4Y7JYH9"/>
<evidence type="ECO:0000256" key="14">
    <source>
        <dbReference type="SAM" id="Phobius"/>
    </source>
</evidence>
<dbReference type="InterPro" id="IPR002902">
    <property type="entry name" value="GNK2"/>
</dbReference>
<dbReference type="Pfam" id="PF07714">
    <property type="entry name" value="PK_Tyr_Ser-Thr"/>
    <property type="match status" value="1"/>
</dbReference>
<feature type="signal peptide" evidence="15">
    <location>
        <begin position="1"/>
        <end position="26"/>
    </location>
</feature>
<evidence type="ECO:0000259" key="17">
    <source>
        <dbReference type="PROSITE" id="PS51473"/>
    </source>
</evidence>
<evidence type="ECO:0000256" key="11">
    <source>
        <dbReference type="ARBA" id="ARBA00023136"/>
    </source>
</evidence>
<feature type="domain" description="Gnk2-homologous" evidence="17">
    <location>
        <begin position="34"/>
        <end position="141"/>
    </location>
</feature>
<dbReference type="Gene3D" id="3.30.200.20">
    <property type="entry name" value="Phosphorylase Kinase, domain 1"/>
    <property type="match status" value="1"/>
</dbReference>
<evidence type="ECO:0000313" key="19">
    <source>
        <dbReference type="Proteomes" id="UP000316621"/>
    </source>
</evidence>
<dbReference type="CDD" id="cd23509">
    <property type="entry name" value="Gnk2-like"/>
    <property type="match status" value="2"/>
</dbReference>
<dbReference type="InterPro" id="IPR001245">
    <property type="entry name" value="Ser-Thr/Tyr_kinase_cat_dom"/>
</dbReference>
<evidence type="ECO:0000256" key="12">
    <source>
        <dbReference type="ARBA" id="ARBA00023180"/>
    </source>
</evidence>
<dbReference type="InterPro" id="IPR011009">
    <property type="entry name" value="Kinase-like_dom_sf"/>
</dbReference>
<dbReference type="FunFam" id="1.10.510.10:FF:000129">
    <property type="entry name" value="cysteine-rich receptor-like protein kinase 10"/>
    <property type="match status" value="1"/>
</dbReference>
<dbReference type="Pfam" id="PF01657">
    <property type="entry name" value="Stress-antifung"/>
    <property type="match status" value="2"/>
</dbReference>
<dbReference type="Gramene" id="RZC64769">
    <property type="protein sequence ID" value="RZC64769"/>
    <property type="gene ID" value="C5167_008449"/>
</dbReference>
<feature type="binding site" evidence="13">
    <location>
        <position position="381"/>
    </location>
    <ligand>
        <name>ATP</name>
        <dbReference type="ChEBI" id="CHEBI:30616"/>
    </ligand>
</feature>
<evidence type="ECO:0000256" key="7">
    <source>
        <dbReference type="ARBA" id="ARBA00022741"/>
    </source>
</evidence>
<keyword evidence="3" id="KW-0808">Transferase</keyword>
<dbReference type="AlphaFoldDB" id="A0A4Y7JYH9"/>
<keyword evidence="6" id="KW-0677">Repeat</keyword>
<feature type="transmembrane region" description="Helical" evidence="14">
    <location>
        <begin position="291"/>
        <end position="316"/>
    </location>
</feature>
<dbReference type="SMART" id="SM00220">
    <property type="entry name" value="S_TKc"/>
    <property type="match status" value="1"/>
</dbReference>
<dbReference type="EMBL" id="CM010720">
    <property type="protein sequence ID" value="RZC64769.1"/>
    <property type="molecule type" value="Genomic_DNA"/>
</dbReference>
<evidence type="ECO:0000259" key="16">
    <source>
        <dbReference type="PROSITE" id="PS50011"/>
    </source>
</evidence>
<evidence type="ECO:0000256" key="2">
    <source>
        <dbReference type="ARBA" id="ARBA00022527"/>
    </source>
</evidence>
<dbReference type="PROSITE" id="PS00108">
    <property type="entry name" value="PROTEIN_KINASE_ST"/>
    <property type="match status" value="1"/>
</dbReference>
<sequence length="669" mass="75148">MGSFSQILIKILSTILIFNHIQYCYVLKTNAQIDTSNIFPLCSGDNITSNTYRSNLKLLLSSLTNSFNKTIILNGYYNDTVGRKPNTAYGNYQCRGDITLEDCRSTVDLAVKEVQRSCPDSKEAVITYKEIVALKFSDQSYFSTMRDSPYFPLPNANSVTNPDEFNSGLDELENYILEKVAFNGVSNTSSSTNRNLYGIGSIDVSSSQKIYGLAHCTADLSVKNCTQCLRGIMDNYRKSFSGRVGGRVICWSCYFRYETYRFYGPNATSPPFPSPNIMNPPPSKPKISRKVLLIIIVVPSVITTVLSIIIILYFCVKRRKKVLERKIEDIDEIQSAESLQYKFNTIGAATQNFSDANKLGRGGFGTVYKGTMPDGQEIAVKRLSENSGQGEEEFRNEVVLLAKLQHKNLVRLLGFCLDGDEKLLVYEFMQHGSLDQFLFDPIKRALLNWERRYKIIGGIAKGLLYLHEDSRLKIIHRDLKASNVLLGEDMVPKISDFGMVRMVNQNQVSTKRICGTFGYMAPEYAMHGKFSAKSDVFSFGVLILEILCGKRSNSFGGFDGAKNVLSYAWGLWEEGKSVELLEPSLRDCYSPNEVMRCIQIGLLCAQKDVANRPTMAWIIHMLNNHCVILPSPLAPSTFVLRGETELNIPSEDGDNISVNQVSMTEFYPR</sequence>
<dbReference type="SUPFAM" id="SSF56112">
    <property type="entry name" value="Protein kinase-like (PK-like)"/>
    <property type="match status" value="1"/>
</dbReference>
<keyword evidence="2" id="KW-0723">Serine/threonine-protein kinase</keyword>
<keyword evidence="12" id="KW-0325">Glycoprotein</keyword>
<dbReference type="Gene3D" id="1.10.510.10">
    <property type="entry name" value="Transferase(Phosphotransferase) domain 1"/>
    <property type="match status" value="1"/>
</dbReference>
<evidence type="ECO:0000256" key="3">
    <source>
        <dbReference type="ARBA" id="ARBA00022679"/>
    </source>
</evidence>
<dbReference type="PROSITE" id="PS50011">
    <property type="entry name" value="PROTEIN_KINASE_DOM"/>
    <property type="match status" value="1"/>
</dbReference>
<dbReference type="GO" id="GO:0004674">
    <property type="term" value="F:protein serine/threonine kinase activity"/>
    <property type="evidence" value="ECO:0007669"/>
    <property type="project" value="UniProtKB-KW"/>
</dbReference>
<dbReference type="OrthoDB" id="8891264at2759"/>
<keyword evidence="4 14" id="KW-0812">Transmembrane</keyword>
<keyword evidence="7 13" id="KW-0547">Nucleotide-binding</keyword>
<dbReference type="Gene3D" id="3.30.430.20">
    <property type="entry name" value="Gnk2 domain, C-X8-C-X2-C motif"/>
    <property type="match status" value="2"/>
</dbReference>
<keyword evidence="8" id="KW-0418">Kinase</keyword>
<keyword evidence="19" id="KW-1185">Reference proteome</keyword>
<dbReference type="InterPro" id="IPR000719">
    <property type="entry name" value="Prot_kinase_dom"/>
</dbReference>
<evidence type="ECO:0000256" key="15">
    <source>
        <dbReference type="SAM" id="SignalP"/>
    </source>
</evidence>
<dbReference type="Proteomes" id="UP000316621">
    <property type="component" value="Chromosome 6"/>
</dbReference>